<accession>A0A450RVL1</accession>
<dbReference type="EMBL" id="CAADEW010000003">
    <property type="protein sequence ID" value="VFJ43181.1"/>
    <property type="molecule type" value="Genomic_DNA"/>
</dbReference>
<dbReference type="AlphaFoldDB" id="A0A450RVL1"/>
<gene>
    <name evidence="1" type="ORF">BECKFW1821A_GA0114235_100316</name>
</gene>
<reference evidence="1" key="1">
    <citation type="submission" date="2019-02" db="EMBL/GenBank/DDBJ databases">
        <authorList>
            <person name="Gruber-Vodicka R. H."/>
            <person name="Seah K. B. B."/>
        </authorList>
    </citation>
    <scope>NUCLEOTIDE SEQUENCE</scope>
    <source>
        <strain evidence="1">BECK_BZ15</strain>
    </source>
</reference>
<proteinExistence type="predicted"/>
<dbReference type="Pfam" id="PF09720">
    <property type="entry name" value="Unstab_antitox"/>
    <property type="match status" value="1"/>
</dbReference>
<protein>
    <submittedName>
        <fullName evidence="1">Addiction module component</fullName>
    </submittedName>
</protein>
<name>A0A450RVL1_9GAMM</name>
<organism evidence="1">
    <name type="scientific">Candidatus Kentrum sp. FW</name>
    <dbReference type="NCBI Taxonomy" id="2126338"/>
    <lineage>
        <taxon>Bacteria</taxon>
        <taxon>Pseudomonadati</taxon>
        <taxon>Pseudomonadota</taxon>
        <taxon>Gammaproteobacteria</taxon>
        <taxon>Candidatus Kentrum</taxon>
    </lineage>
</organism>
<evidence type="ECO:0000313" key="1">
    <source>
        <dbReference type="EMBL" id="VFJ43181.1"/>
    </source>
</evidence>
<sequence length="70" mass="8048">MKTNLLETALEMPPGDRVEFAELILASIDYEEHEIRQSWIEEVKARIKAANEDRASLIDFEDLYGEGSHI</sequence>
<dbReference type="InterPro" id="IPR013406">
    <property type="entry name" value="CHP02574_addiction_mod"/>
</dbReference>